<evidence type="ECO:0000256" key="2">
    <source>
        <dbReference type="ARBA" id="ARBA00022676"/>
    </source>
</evidence>
<feature type="compositionally biased region" description="Basic and acidic residues" evidence="7">
    <location>
        <begin position="773"/>
        <end position="791"/>
    </location>
</feature>
<dbReference type="Pfam" id="PF13632">
    <property type="entry name" value="Glyco_trans_2_3"/>
    <property type="match status" value="1"/>
</dbReference>
<feature type="compositionally biased region" description="Basic and acidic residues" evidence="7">
    <location>
        <begin position="799"/>
        <end position="840"/>
    </location>
</feature>
<sequence length="862" mass="95772">MRPIRRSKDAAPPRPATPKRQWGSDKKRKALPIVPAPASESTMLIGQLAIAVTVIGWALFVITTLTSSSLTGDPDHPSLGPSTILYLVIMSLLACSALAYLTTRLGYYSRTRSHRRATRAELVQPFEGAAPKLNVLIPSYQEEMRVNRMTLLSAALQEYPDLEVTLLIDDPPEPKYRGPAKMLADARSLPGEIEGLLRPQQRRFIRALDALEAGHIEGTEPTPADLLVVADEYAHAARWFTEYGDAYEVTDNADAFLVGKVLRPLAADMQASEQALRAAAADGASLALGHLRFLLRRLIWIFGARISSFQRKRYVSLSHEPNKAMNLNSYIGLMGGAYREVAVPGGGIALLRTDAEPDLVLRNPEYVLTLDADSVLLPEYCLRIVHLLEQAEHRRVAVAQAPYTAFPGAATRLERMAGATTDLQHMVHQGMTHYDATFWVGANAVLRKRAIDDLRQISHDGDWEISRYISDRTVIEDTESSIDLGVHGWTLLNYPERLSYSATPPDFGALGIQRQRWANGGLLILPALWRQIRARRARGESTRLGEIFLRINYMASICWASVGLLFLLLYQFNEALISPLVLLISIPYFLMMAVDLKHCGYRRSDVFGLYGFNLVLLGVNLAGVGASLLQVLIGGRPAFKRTPKVHRRTTPGLTYVLLPYVFVAFSVYTLLADLERDRWVNVALAGLNALAATYAIVAYIGVGNSIVDVWRNVVGWLYKPQKPNRRVRRAAREALLEAGPAVPHWSQTLAYAPATGVRRAERRRASGRTGTAADRRDGPDRREGYGRRETDLPAYMGRRASDRPPGRADDPPAPEFNRRADDPPAPEFDDRVAYDRRAEDPPVTNGGAEDQPIYNRRAEDRA</sequence>
<feature type="transmembrane region" description="Helical" evidence="8">
    <location>
        <begin position="84"/>
        <end position="107"/>
    </location>
</feature>
<feature type="region of interest" description="Disordered" evidence="7">
    <location>
        <begin position="1"/>
        <end position="27"/>
    </location>
</feature>
<evidence type="ECO:0000256" key="6">
    <source>
        <dbReference type="ARBA" id="ARBA00023136"/>
    </source>
</evidence>
<evidence type="ECO:0000256" key="1">
    <source>
        <dbReference type="ARBA" id="ARBA00004141"/>
    </source>
</evidence>
<evidence type="ECO:0000313" key="10">
    <source>
        <dbReference type="EMBL" id="MDW5598517.1"/>
    </source>
</evidence>
<feature type="transmembrane region" description="Helical" evidence="8">
    <location>
        <begin position="679"/>
        <end position="702"/>
    </location>
</feature>
<protein>
    <submittedName>
        <fullName evidence="10">Glycosyltransferase family 2 protein</fullName>
    </submittedName>
</protein>
<evidence type="ECO:0000256" key="3">
    <source>
        <dbReference type="ARBA" id="ARBA00022679"/>
    </source>
</evidence>
<keyword evidence="6 8" id="KW-0472">Membrane</keyword>
<keyword evidence="4 8" id="KW-0812">Transmembrane</keyword>
<comment type="subcellular location">
    <subcellularLocation>
        <location evidence="1">Membrane</location>
        <topology evidence="1">Multi-pass membrane protein</topology>
    </subcellularLocation>
</comment>
<keyword evidence="3" id="KW-0808">Transferase</keyword>
<dbReference type="SUPFAM" id="SSF53448">
    <property type="entry name" value="Nucleotide-diphospho-sugar transferases"/>
    <property type="match status" value="1"/>
</dbReference>
<evidence type="ECO:0000256" key="7">
    <source>
        <dbReference type="SAM" id="MobiDB-lite"/>
    </source>
</evidence>
<dbReference type="InterPro" id="IPR050321">
    <property type="entry name" value="Glycosyltr_2/OpgH_subfam"/>
</dbReference>
<dbReference type="Proteomes" id="UP001284601">
    <property type="component" value="Unassembled WGS sequence"/>
</dbReference>
<comment type="caution">
    <text evidence="10">The sequence shown here is derived from an EMBL/GenBank/DDBJ whole genome shotgun (WGS) entry which is preliminary data.</text>
</comment>
<feature type="transmembrane region" description="Helical" evidence="8">
    <location>
        <begin position="44"/>
        <end position="64"/>
    </location>
</feature>
<evidence type="ECO:0000256" key="5">
    <source>
        <dbReference type="ARBA" id="ARBA00022989"/>
    </source>
</evidence>
<proteinExistence type="predicted"/>
<feature type="compositionally biased region" description="Basic and acidic residues" evidence="7">
    <location>
        <begin position="1"/>
        <end position="11"/>
    </location>
</feature>
<feature type="region of interest" description="Disordered" evidence="7">
    <location>
        <begin position="756"/>
        <end position="862"/>
    </location>
</feature>
<gene>
    <name evidence="10" type="ORF">R7226_29420</name>
</gene>
<feature type="transmembrane region" description="Helical" evidence="8">
    <location>
        <begin position="576"/>
        <end position="594"/>
    </location>
</feature>
<dbReference type="Gene3D" id="3.90.550.10">
    <property type="entry name" value="Spore Coat Polysaccharide Biosynthesis Protein SpsA, Chain A"/>
    <property type="match status" value="1"/>
</dbReference>
<organism evidence="10 11">
    <name type="scientific">Conexibacter stalactiti</name>
    <dbReference type="NCBI Taxonomy" id="1940611"/>
    <lineage>
        <taxon>Bacteria</taxon>
        <taxon>Bacillati</taxon>
        <taxon>Actinomycetota</taxon>
        <taxon>Thermoleophilia</taxon>
        <taxon>Solirubrobacterales</taxon>
        <taxon>Conexibacteraceae</taxon>
        <taxon>Conexibacter</taxon>
    </lineage>
</organism>
<dbReference type="RefSeq" id="WP_318601046.1">
    <property type="nucleotide sequence ID" value="NZ_JAWSTH010000148.1"/>
</dbReference>
<evidence type="ECO:0000259" key="9">
    <source>
        <dbReference type="Pfam" id="PF13632"/>
    </source>
</evidence>
<keyword evidence="11" id="KW-1185">Reference proteome</keyword>
<dbReference type="InterPro" id="IPR029044">
    <property type="entry name" value="Nucleotide-diphossugar_trans"/>
</dbReference>
<evidence type="ECO:0000256" key="4">
    <source>
        <dbReference type="ARBA" id="ARBA00022692"/>
    </source>
</evidence>
<evidence type="ECO:0000256" key="8">
    <source>
        <dbReference type="SAM" id="Phobius"/>
    </source>
</evidence>
<accession>A0ABU4HYW4</accession>
<feature type="transmembrane region" description="Helical" evidence="8">
    <location>
        <begin position="551"/>
        <end position="570"/>
    </location>
</feature>
<keyword evidence="5 8" id="KW-1133">Transmembrane helix</keyword>
<dbReference type="InterPro" id="IPR001173">
    <property type="entry name" value="Glyco_trans_2-like"/>
</dbReference>
<reference evidence="11" key="1">
    <citation type="submission" date="2023-07" db="EMBL/GenBank/DDBJ databases">
        <title>Conexibacter stalactiti sp. nov., isolated from stalactites in a lava cave and emended description of the genus Conexibacter.</title>
        <authorList>
            <person name="Lee S.D."/>
        </authorList>
    </citation>
    <scope>NUCLEOTIDE SEQUENCE [LARGE SCALE GENOMIC DNA]</scope>
    <source>
        <strain evidence="11">KCTC 39840</strain>
    </source>
</reference>
<dbReference type="PANTHER" id="PTHR43867">
    <property type="entry name" value="CELLULOSE SYNTHASE CATALYTIC SUBUNIT A [UDP-FORMING]"/>
    <property type="match status" value="1"/>
</dbReference>
<feature type="domain" description="Glycosyltransferase 2-like" evidence="9">
    <location>
        <begin position="366"/>
        <end position="591"/>
    </location>
</feature>
<feature type="transmembrane region" description="Helical" evidence="8">
    <location>
        <begin position="653"/>
        <end position="672"/>
    </location>
</feature>
<keyword evidence="2" id="KW-0328">Glycosyltransferase</keyword>
<feature type="transmembrane region" description="Helical" evidence="8">
    <location>
        <begin position="606"/>
        <end position="633"/>
    </location>
</feature>
<name>A0ABU4HYW4_9ACTN</name>
<evidence type="ECO:0000313" key="11">
    <source>
        <dbReference type="Proteomes" id="UP001284601"/>
    </source>
</evidence>
<dbReference type="EMBL" id="JAWSTH010000148">
    <property type="protein sequence ID" value="MDW5598517.1"/>
    <property type="molecule type" value="Genomic_DNA"/>
</dbReference>
<dbReference type="PANTHER" id="PTHR43867:SF2">
    <property type="entry name" value="CELLULOSE SYNTHASE CATALYTIC SUBUNIT A [UDP-FORMING]"/>
    <property type="match status" value="1"/>
</dbReference>